<feature type="compositionally biased region" description="Pro residues" evidence="1">
    <location>
        <begin position="35"/>
        <end position="51"/>
    </location>
</feature>
<dbReference type="Proteomes" id="UP001054945">
    <property type="component" value="Unassembled WGS sequence"/>
</dbReference>
<protein>
    <submittedName>
        <fullName evidence="2">Uncharacterized protein</fullName>
    </submittedName>
</protein>
<organism evidence="2 3">
    <name type="scientific">Caerostris extrusa</name>
    <name type="common">Bark spider</name>
    <name type="synonym">Caerostris bankana</name>
    <dbReference type="NCBI Taxonomy" id="172846"/>
    <lineage>
        <taxon>Eukaryota</taxon>
        <taxon>Metazoa</taxon>
        <taxon>Ecdysozoa</taxon>
        <taxon>Arthropoda</taxon>
        <taxon>Chelicerata</taxon>
        <taxon>Arachnida</taxon>
        <taxon>Araneae</taxon>
        <taxon>Araneomorphae</taxon>
        <taxon>Entelegynae</taxon>
        <taxon>Araneoidea</taxon>
        <taxon>Araneidae</taxon>
        <taxon>Caerostris</taxon>
    </lineage>
</organism>
<evidence type="ECO:0000256" key="1">
    <source>
        <dbReference type="SAM" id="MobiDB-lite"/>
    </source>
</evidence>
<feature type="region of interest" description="Disordered" evidence="1">
    <location>
        <begin position="21"/>
        <end position="72"/>
    </location>
</feature>
<proteinExistence type="predicted"/>
<evidence type="ECO:0000313" key="2">
    <source>
        <dbReference type="EMBL" id="GIY17603.1"/>
    </source>
</evidence>
<feature type="compositionally biased region" description="Polar residues" evidence="1">
    <location>
        <begin position="58"/>
        <end position="72"/>
    </location>
</feature>
<keyword evidence="3" id="KW-1185">Reference proteome</keyword>
<reference evidence="2 3" key="1">
    <citation type="submission" date="2021-06" db="EMBL/GenBank/DDBJ databases">
        <title>Caerostris extrusa draft genome.</title>
        <authorList>
            <person name="Kono N."/>
            <person name="Arakawa K."/>
        </authorList>
    </citation>
    <scope>NUCLEOTIDE SEQUENCE [LARGE SCALE GENOMIC DNA]</scope>
</reference>
<accession>A0AAV4R5I4</accession>
<name>A0AAV4R5I4_CAEEX</name>
<evidence type="ECO:0000313" key="3">
    <source>
        <dbReference type="Proteomes" id="UP001054945"/>
    </source>
</evidence>
<comment type="caution">
    <text evidence="2">The sequence shown here is derived from an EMBL/GenBank/DDBJ whole genome shotgun (WGS) entry which is preliminary data.</text>
</comment>
<dbReference type="AlphaFoldDB" id="A0AAV4R5I4"/>
<gene>
    <name evidence="2" type="ORF">CEXT_778221</name>
</gene>
<dbReference type="EMBL" id="BPLR01007526">
    <property type="protein sequence ID" value="GIY17603.1"/>
    <property type="molecule type" value="Genomic_DNA"/>
</dbReference>
<sequence length="163" mass="17838">MRRCTEPNDIQLLAYQRAPLAGWRKRTSPSHTATPLPPPSAPLGPPPPRPSEGPKASCPSSSPGTKSRQNSLKTARAALIFARVLLLQVLGRLRNDSYWDQFSVITLQLTPSGIGFPHGAYMLRPTSKGSSPFHRPNYLHAFRLPFATESISALVYDTGDHPT</sequence>